<feature type="compositionally biased region" description="Pro residues" evidence="1">
    <location>
        <begin position="268"/>
        <end position="277"/>
    </location>
</feature>
<organism evidence="2 3">
    <name type="scientific">Mycena metata</name>
    <dbReference type="NCBI Taxonomy" id="1033252"/>
    <lineage>
        <taxon>Eukaryota</taxon>
        <taxon>Fungi</taxon>
        <taxon>Dikarya</taxon>
        <taxon>Basidiomycota</taxon>
        <taxon>Agaricomycotina</taxon>
        <taxon>Agaricomycetes</taxon>
        <taxon>Agaricomycetidae</taxon>
        <taxon>Agaricales</taxon>
        <taxon>Marasmiineae</taxon>
        <taxon>Mycenaceae</taxon>
        <taxon>Mycena</taxon>
    </lineage>
</organism>
<dbReference type="EMBL" id="JARKIB010000441">
    <property type="protein sequence ID" value="KAJ7707884.1"/>
    <property type="molecule type" value="Genomic_DNA"/>
</dbReference>
<feature type="region of interest" description="Disordered" evidence="1">
    <location>
        <begin position="154"/>
        <end position="229"/>
    </location>
</feature>
<evidence type="ECO:0000256" key="1">
    <source>
        <dbReference type="SAM" id="MobiDB-lite"/>
    </source>
</evidence>
<feature type="compositionally biased region" description="Basic residues" evidence="1">
    <location>
        <begin position="279"/>
        <end position="292"/>
    </location>
</feature>
<evidence type="ECO:0000313" key="3">
    <source>
        <dbReference type="Proteomes" id="UP001215598"/>
    </source>
</evidence>
<accession>A0AAD7GY45</accession>
<dbReference type="Proteomes" id="UP001215598">
    <property type="component" value="Unassembled WGS sequence"/>
</dbReference>
<proteinExistence type="predicted"/>
<comment type="caution">
    <text evidence="2">The sequence shown here is derived from an EMBL/GenBank/DDBJ whole genome shotgun (WGS) entry which is preliminary data.</text>
</comment>
<keyword evidence="3" id="KW-1185">Reference proteome</keyword>
<name>A0AAD7GY45_9AGAR</name>
<feature type="compositionally biased region" description="Low complexity" evidence="1">
    <location>
        <begin position="254"/>
        <end position="267"/>
    </location>
</feature>
<gene>
    <name evidence="2" type="ORF">B0H16DRAFT_1481518</name>
</gene>
<feature type="region of interest" description="Disordered" evidence="1">
    <location>
        <begin position="253"/>
        <end position="296"/>
    </location>
</feature>
<reference evidence="2" key="1">
    <citation type="submission" date="2023-03" db="EMBL/GenBank/DDBJ databases">
        <title>Massive genome expansion in bonnet fungi (Mycena s.s.) driven by repeated elements and novel gene families across ecological guilds.</title>
        <authorList>
            <consortium name="Lawrence Berkeley National Laboratory"/>
            <person name="Harder C.B."/>
            <person name="Miyauchi S."/>
            <person name="Viragh M."/>
            <person name="Kuo A."/>
            <person name="Thoen E."/>
            <person name="Andreopoulos B."/>
            <person name="Lu D."/>
            <person name="Skrede I."/>
            <person name="Drula E."/>
            <person name="Henrissat B."/>
            <person name="Morin E."/>
            <person name="Kohler A."/>
            <person name="Barry K."/>
            <person name="LaButti K."/>
            <person name="Morin E."/>
            <person name="Salamov A."/>
            <person name="Lipzen A."/>
            <person name="Mereny Z."/>
            <person name="Hegedus B."/>
            <person name="Baldrian P."/>
            <person name="Stursova M."/>
            <person name="Weitz H."/>
            <person name="Taylor A."/>
            <person name="Grigoriev I.V."/>
            <person name="Nagy L.G."/>
            <person name="Martin F."/>
            <person name="Kauserud H."/>
        </authorList>
    </citation>
    <scope>NUCLEOTIDE SEQUENCE</scope>
    <source>
        <strain evidence="2">CBHHK182m</strain>
    </source>
</reference>
<evidence type="ECO:0000313" key="2">
    <source>
        <dbReference type="EMBL" id="KAJ7707884.1"/>
    </source>
</evidence>
<dbReference type="AlphaFoldDB" id="A0AAD7GY45"/>
<sequence>MTAEEMILETNKPAHDPRFGVYHRCKTRPARMGSIAATFRCTWTAANTTVGGYPSGCQRGHQTMEGCVREWQVHCALGVHPHPAEPQADPSLPNIGSPIDSTPKPRYWAIWKTRVVHTDRGEAKTAFLAADANGLKPRILATIDYEEAEAFAWGQPTTPVPRDGLETLPSMITPAADTPVDTPNVLGTADAPSANGDSALPAGGLVAPNTTPDAASDSDGTGLPQGNKPSELVLYGGQLVLLQLGMSLEERLRAAPPAAPTDSTAPPIFVPPPPPPIVKRAKEKKGRHRKGKDKAAPGRVSWVWGTKLVFFAKRKDEWLRQAEAGLAGDFYGKMMKLLTPEETALRVRATKAVQGRIGQWYRLQYGLLLKSNATAFNELFTGILDGAPPKPTRGQIGHFYSRKFCDSRVKPHADARIAALKRRAELEGTAEPKSIDVISKVTREVWEEETPEFKRECELALEREYVESLKAWERSLADSPNKTPKEMSAYVVWVFDAGQRGYYMQPLVDTIQQRFGMCATILLCGPVGKRGGRVMMQSVHTGKTKGLAPQTFPEYDWLAFQEVERIMINFGKECFCKNFIEIYITTTSDEYV</sequence>
<protein>
    <submittedName>
        <fullName evidence="2">Uncharacterized protein</fullName>
    </submittedName>
</protein>